<dbReference type="Pfam" id="PF05190">
    <property type="entry name" value="MutS_IV"/>
    <property type="match status" value="1"/>
</dbReference>
<dbReference type="GO" id="GO:0007131">
    <property type="term" value="P:reciprocal meiotic recombination"/>
    <property type="evidence" value="ECO:0007669"/>
    <property type="project" value="TreeGrafter"/>
</dbReference>
<organism evidence="12 13">
    <name type="scientific">Geosmithia morbida</name>
    <dbReference type="NCBI Taxonomy" id="1094350"/>
    <lineage>
        <taxon>Eukaryota</taxon>
        <taxon>Fungi</taxon>
        <taxon>Dikarya</taxon>
        <taxon>Ascomycota</taxon>
        <taxon>Pezizomycotina</taxon>
        <taxon>Sordariomycetes</taxon>
        <taxon>Hypocreomycetidae</taxon>
        <taxon>Hypocreales</taxon>
        <taxon>Bionectriaceae</taxon>
        <taxon>Geosmithia</taxon>
    </lineage>
</organism>
<sequence length="839" mass="94016">MPPSSSSLRRSGPHASSATTSTVMSLSQPLRTGNRPKSSSGRKSRATTASSILGYDDTQDIICAVSEARGVTPSVGVAFINSTLGEVTLSQILDNQSYVRTVHKMHMLSPSSIIFMPAACPPNNPGTLYYLIRQLLPETQLQIFNRAAWSESSGLDYIRHLAFEDDIDPLMVAVQGKYHATSSFSAAMNYIEVTSNITFSPQSLRIHYEPSDNTMMIDISVFQSLEIMRSLGNVKSKNSLFSLLNFTLTPMGARMLRSCLLQPPTQTDSFIVPRHDALEELVINDEMFLAIRKALRPFRDAEKILTKIIIVHNETDLLHVEEKMNQVLMIKSFLEAVPELHTALEPASSALLIKIRDLCHPEIICLALDKIRHVIEADVAYTTSPLGLRNQRTLAVKSGISDMLDVSRQTYKELTEEIHKHIDRLNELYQVESSLKFDNSRKYWLCLRESDLGDTILPDVFINVVQKKNRIECQTLDLVKLNLRLADISNEVCLRSDSVIRNLVEELRQEIPHLFRACESVALADMLCSFSQAATTRDYVRPQMIGTLALKAARHPMLDKAAGRSFVPNDYYSSEQYRFHIVTGCNMSGKSVYIRTVVLLQIMAQIGCFVPAEYASFPVIHNIFARISMDDRIESNLSTFSVEMREMAFILRNIDYRSLAIIDELGRGTSTRDGLAIAISISEALIQSKASVWFATHFIELAKALSDRPGVLNLHLTAKNTTTHDGVPRIKMLYKVVSGIRDEGELYGINLARALGFPQSFIDKAEETATDLSTKRDGGGQDVQGRQQFARRHLVLDLYESLKQARNCGEGATLAQYLERLQREFIVRMEEVDAMTNCG</sequence>
<keyword evidence="3" id="KW-0547">Nucleotide-binding</keyword>
<feature type="region of interest" description="Disordered" evidence="10">
    <location>
        <begin position="1"/>
        <end position="50"/>
    </location>
</feature>
<keyword evidence="6" id="KW-0469">Meiosis</keyword>
<feature type="compositionally biased region" description="Polar residues" evidence="10">
    <location>
        <begin position="18"/>
        <end position="39"/>
    </location>
</feature>
<dbReference type="InterPro" id="IPR007696">
    <property type="entry name" value="DNA_mismatch_repair_MutS_core"/>
</dbReference>
<evidence type="ECO:0000313" key="12">
    <source>
        <dbReference type="EMBL" id="KAF4127029.1"/>
    </source>
</evidence>
<evidence type="ECO:0000256" key="2">
    <source>
        <dbReference type="ARBA" id="ARBA00022151"/>
    </source>
</evidence>
<dbReference type="Pfam" id="PF00488">
    <property type="entry name" value="MutS_V"/>
    <property type="match status" value="1"/>
</dbReference>
<dbReference type="GeneID" id="55966997"/>
<evidence type="ECO:0000256" key="6">
    <source>
        <dbReference type="ARBA" id="ARBA00023254"/>
    </source>
</evidence>
<keyword evidence="13" id="KW-1185">Reference proteome</keyword>
<dbReference type="InterPro" id="IPR036678">
    <property type="entry name" value="MutS_con_dom_sf"/>
</dbReference>
<dbReference type="PANTHER" id="PTHR11361">
    <property type="entry name" value="DNA MISMATCH REPAIR PROTEIN MUTS FAMILY MEMBER"/>
    <property type="match status" value="1"/>
</dbReference>
<dbReference type="InterPro" id="IPR036187">
    <property type="entry name" value="DNA_mismatch_repair_MutS_sf"/>
</dbReference>
<name>A0A9P4Z407_9HYPO</name>
<evidence type="ECO:0000256" key="4">
    <source>
        <dbReference type="ARBA" id="ARBA00022840"/>
    </source>
</evidence>
<evidence type="ECO:0000256" key="10">
    <source>
        <dbReference type="SAM" id="MobiDB-lite"/>
    </source>
</evidence>
<evidence type="ECO:0000256" key="8">
    <source>
        <dbReference type="ARBA" id="ARBA00029792"/>
    </source>
</evidence>
<dbReference type="GO" id="GO:0140664">
    <property type="term" value="F:ATP-dependent DNA damage sensor activity"/>
    <property type="evidence" value="ECO:0007669"/>
    <property type="project" value="InterPro"/>
</dbReference>
<dbReference type="InterPro" id="IPR011184">
    <property type="entry name" value="DNA_mismatch_repair_Msh2"/>
</dbReference>
<evidence type="ECO:0000256" key="9">
    <source>
        <dbReference type="ARBA" id="ARBA00073774"/>
    </source>
</evidence>
<dbReference type="Proteomes" id="UP000749293">
    <property type="component" value="Unassembled WGS sequence"/>
</dbReference>
<proteinExistence type="inferred from homology"/>
<reference evidence="12" key="1">
    <citation type="submission" date="2020-03" db="EMBL/GenBank/DDBJ databases">
        <title>Site-based positive gene gene selection in Geosmithia morbida across the United States reveals a broad range of putative effectors and factors for local host and environmental adapation.</title>
        <authorList>
            <person name="Onufrak A."/>
            <person name="Murdoch R.W."/>
            <person name="Gazis R."/>
            <person name="Huff M."/>
            <person name="Staton M."/>
            <person name="Klingeman W."/>
            <person name="Hadziabdic D."/>
        </authorList>
    </citation>
    <scope>NUCLEOTIDE SEQUENCE</scope>
    <source>
        <strain evidence="12">1262</strain>
    </source>
</reference>
<evidence type="ECO:0000259" key="11">
    <source>
        <dbReference type="PROSITE" id="PS00486"/>
    </source>
</evidence>
<dbReference type="GO" id="GO:0030983">
    <property type="term" value="F:mismatched DNA binding"/>
    <property type="evidence" value="ECO:0007669"/>
    <property type="project" value="InterPro"/>
</dbReference>
<dbReference type="SMART" id="SM00534">
    <property type="entry name" value="MUTSac"/>
    <property type="match status" value="1"/>
</dbReference>
<dbReference type="PIRSF" id="PIRSF005813">
    <property type="entry name" value="MSH2"/>
    <property type="match status" value="1"/>
</dbReference>
<keyword evidence="5" id="KW-0238">DNA-binding</keyword>
<evidence type="ECO:0000256" key="5">
    <source>
        <dbReference type="ARBA" id="ARBA00023125"/>
    </source>
</evidence>
<dbReference type="RefSeq" id="XP_035325681.1">
    <property type="nucleotide sequence ID" value="XM_035462751.1"/>
</dbReference>
<evidence type="ECO:0000256" key="3">
    <source>
        <dbReference type="ARBA" id="ARBA00022741"/>
    </source>
</evidence>
<comment type="similarity">
    <text evidence="1">Belongs to the DNA mismatch repair MutS family. MSH3 subfamily.</text>
</comment>
<evidence type="ECO:0000256" key="1">
    <source>
        <dbReference type="ARBA" id="ARBA00007094"/>
    </source>
</evidence>
<evidence type="ECO:0000256" key="7">
    <source>
        <dbReference type="ARBA" id="ARBA00025902"/>
    </source>
</evidence>
<feature type="domain" description="DNA mismatch repair proteins mutS family" evidence="11">
    <location>
        <begin position="658"/>
        <end position="674"/>
    </location>
</feature>
<comment type="caution">
    <text evidence="12">The sequence shown here is derived from an EMBL/GenBank/DDBJ whole genome shotgun (WGS) entry which is preliminary data.</text>
</comment>
<dbReference type="Gene3D" id="3.40.50.300">
    <property type="entry name" value="P-loop containing nucleotide triphosphate hydrolases"/>
    <property type="match status" value="1"/>
</dbReference>
<dbReference type="InterPro" id="IPR007860">
    <property type="entry name" value="DNA_mmatch_repair_MutS_con_dom"/>
</dbReference>
<dbReference type="Pfam" id="PF05188">
    <property type="entry name" value="MutS_II"/>
    <property type="match status" value="1"/>
</dbReference>
<dbReference type="PANTHER" id="PTHR11361:SF21">
    <property type="entry name" value="MUTS PROTEIN HOMOLOG 4"/>
    <property type="match status" value="1"/>
</dbReference>
<keyword evidence="4" id="KW-0067">ATP-binding</keyword>
<dbReference type="PROSITE" id="PS00486">
    <property type="entry name" value="DNA_MISMATCH_REPAIR_2"/>
    <property type="match status" value="1"/>
</dbReference>
<dbReference type="OrthoDB" id="276261at2759"/>
<dbReference type="FunFam" id="3.40.50.300:FF:000870">
    <property type="entry name" value="MutS protein homolog 4"/>
    <property type="match status" value="1"/>
</dbReference>
<evidence type="ECO:0000313" key="13">
    <source>
        <dbReference type="Proteomes" id="UP000749293"/>
    </source>
</evidence>
<dbReference type="Pfam" id="PF05192">
    <property type="entry name" value="MutS_III"/>
    <property type="match status" value="1"/>
</dbReference>
<dbReference type="InterPro" id="IPR045076">
    <property type="entry name" value="MutS"/>
</dbReference>
<dbReference type="InterPro" id="IPR027417">
    <property type="entry name" value="P-loop_NTPase"/>
</dbReference>
<accession>A0A9P4Z407</accession>
<dbReference type="GO" id="GO:0006298">
    <property type="term" value="P:mismatch repair"/>
    <property type="evidence" value="ECO:0007669"/>
    <property type="project" value="InterPro"/>
</dbReference>
<dbReference type="GO" id="GO:0005634">
    <property type="term" value="C:nucleus"/>
    <property type="evidence" value="ECO:0007669"/>
    <property type="project" value="TreeGrafter"/>
</dbReference>
<dbReference type="GO" id="GO:0005524">
    <property type="term" value="F:ATP binding"/>
    <property type="evidence" value="ECO:0007669"/>
    <property type="project" value="UniProtKB-KW"/>
</dbReference>
<comment type="subunit">
    <text evidence="7">Heterodimer consisting of MSH2-MSH3 (MutS beta). Forms a ternary complex with MutL alpha (MLH1-PMS1).</text>
</comment>
<dbReference type="SMART" id="SM00533">
    <property type="entry name" value="MUTSd"/>
    <property type="match status" value="1"/>
</dbReference>
<gene>
    <name evidence="12" type="ORF">GMORB2_0767</name>
</gene>
<feature type="compositionally biased region" description="Low complexity" evidence="10">
    <location>
        <begin position="1"/>
        <end position="17"/>
    </location>
</feature>
<dbReference type="InterPro" id="IPR007861">
    <property type="entry name" value="DNA_mismatch_repair_MutS_clamp"/>
</dbReference>
<dbReference type="EMBL" id="JAANYQ010000001">
    <property type="protein sequence ID" value="KAF4127029.1"/>
    <property type="molecule type" value="Genomic_DNA"/>
</dbReference>
<protein>
    <recommendedName>
        <fullName evidence="2 9">DNA mismatch repair protein MSH3</fullName>
    </recommendedName>
    <alternativeName>
        <fullName evidence="2 9">DNA mismatch repair protein MSH3</fullName>
    </alternativeName>
    <alternativeName>
        <fullName evidence="8">MutS protein homolog 3</fullName>
    </alternativeName>
</protein>
<dbReference type="Gene3D" id="3.30.420.110">
    <property type="entry name" value="MutS, connector domain"/>
    <property type="match status" value="1"/>
</dbReference>
<dbReference type="SUPFAM" id="SSF52540">
    <property type="entry name" value="P-loop containing nucleoside triphosphate hydrolases"/>
    <property type="match status" value="1"/>
</dbReference>
<dbReference type="InterPro" id="IPR000432">
    <property type="entry name" value="DNA_mismatch_repair_MutS_C"/>
</dbReference>
<dbReference type="AlphaFoldDB" id="A0A9P4Z407"/>
<dbReference type="SUPFAM" id="SSF48334">
    <property type="entry name" value="DNA repair protein MutS, domain III"/>
    <property type="match status" value="1"/>
</dbReference>
<dbReference type="Gene3D" id="1.10.1420.10">
    <property type="match status" value="2"/>
</dbReference>